<evidence type="ECO:0000256" key="2">
    <source>
        <dbReference type="ARBA" id="ARBA00022692"/>
    </source>
</evidence>
<evidence type="ECO:0000313" key="7">
    <source>
        <dbReference type="EMBL" id="CAE0521709.1"/>
    </source>
</evidence>
<keyword evidence="2" id="KW-0812">Transmembrane</keyword>
<protein>
    <recommendedName>
        <fullName evidence="6">DUF202 domain-containing protein</fullName>
    </recommendedName>
</protein>
<evidence type="ECO:0000259" key="6">
    <source>
        <dbReference type="Pfam" id="PF02656"/>
    </source>
</evidence>
<reference evidence="7" key="1">
    <citation type="submission" date="2021-01" db="EMBL/GenBank/DDBJ databases">
        <authorList>
            <person name="Corre E."/>
            <person name="Pelletier E."/>
            <person name="Niang G."/>
            <person name="Scheremetjew M."/>
            <person name="Finn R."/>
            <person name="Kale V."/>
            <person name="Holt S."/>
            <person name="Cochrane G."/>
            <person name="Meng A."/>
            <person name="Brown T."/>
            <person name="Cohen L."/>
        </authorList>
    </citation>
    <scope>NUCLEOTIDE SEQUENCE</scope>
    <source>
        <strain evidence="7">379</strain>
    </source>
</reference>
<keyword evidence="3" id="KW-1133">Transmembrane helix</keyword>
<evidence type="ECO:0000256" key="3">
    <source>
        <dbReference type="ARBA" id="ARBA00022989"/>
    </source>
</evidence>
<dbReference type="EMBL" id="HBIR01001299">
    <property type="protein sequence ID" value="CAE0521709.1"/>
    <property type="molecule type" value="Transcribed_RNA"/>
</dbReference>
<gene>
    <name evidence="7" type="ORF">EHUX00137_LOCUS897</name>
</gene>
<accession>A0A6U9BKD2</accession>
<dbReference type="AlphaFoldDB" id="A0A6U9BKD2"/>
<feature type="region of interest" description="Disordered" evidence="5">
    <location>
        <begin position="1"/>
        <end position="28"/>
    </location>
</feature>
<feature type="domain" description="DUF202" evidence="6">
    <location>
        <begin position="41"/>
        <end position="101"/>
    </location>
</feature>
<sequence>MAVNQIEEDEGPLEAEDVGPDPYDDDEADTVAIKGDYKKQFSAERTTNQWVMLGIKSGGLSIGLLSAGQYEPEIKMAGTLLLIPSIFCALWGGLQYRRRTNNIEALSKACHPRATIRGESWRKGRGERAAAAREHACAPPSAKGRLSHAGPLSAIVAHVLDHCSAAHAPRRTR</sequence>
<evidence type="ECO:0000256" key="1">
    <source>
        <dbReference type="ARBA" id="ARBA00004127"/>
    </source>
</evidence>
<evidence type="ECO:0000256" key="5">
    <source>
        <dbReference type="SAM" id="MobiDB-lite"/>
    </source>
</evidence>
<dbReference type="Pfam" id="PF02656">
    <property type="entry name" value="DUF202"/>
    <property type="match status" value="1"/>
</dbReference>
<dbReference type="GO" id="GO:0012505">
    <property type="term" value="C:endomembrane system"/>
    <property type="evidence" value="ECO:0007669"/>
    <property type="project" value="UniProtKB-SubCell"/>
</dbReference>
<comment type="subcellular location">
    <subcellularLocation>
        <location evidence="1">Endomembrane system</location>
        <topology evidence="1">Multi-pass membrane protein</topology>
    </subcellularLocation>
</comment>
<keyword evidence="4" id="KW-0472">Membrane</keyword>
<evidence type="ECO:0000256" key="4">
    <source>
        <dbReference type="ARBA" id="ARBA00023136"/>
    </source>
</evidence>
<organism evidence="7">
    <name type="scientific">Emiliania huxleyi</name>
    <name type="common">Coccolithophore</name>
    <name type="synonym">Pontosphaera huxleyi</name>
    <dbReference type="NCBI Taxonomy" id="2903"/>
    <lineage>
        <taxon>Eukaryota</taxon>
        <taxon>Haptista</taxon>
        <taxon>Haptophyta</taxon>
        <taxon>Prymnesiophyceae</taxon>
        <taxon>Isochrysidales</taxon>
        <taxon>Noelaerhabdaceae</taxon>
        <taxon>Emiliania</taxon>
    </lineage>
</organism>
<proteinExistence type="predicted"/>
<name>A0A6U9BKD2_EMIHU</name>
<dbReference type="InterPro" id="IPR003807">
    <property type="entry name" value="DUF202"/>
</dbReference>